<comment type="caution">
    <text evidence="7">The sequence shown here is derived from an EMBL/GenBank/DDBJ whole genome shotgun (WGS) entry which is preliminary data.</text>
</comment>
<dbReference type="Pfam" id="PF01753">
    <property type="entry name" value="zf-MYND"/>
    <property type="match status" value="1"/>
</dbReference>
<evidence type="ECO:0000256" key="2">
    <source>
        <dbReference type="ARBA" id="ARBA00022771"/>
    </source>
</evidence>
<evidence type="ECO:0000313" key="7">
    <source>
        <dbReference type="EMBL" id="KAK7032218.1"/>
    </source>
</evidence>
<dbReference type="PROSITE" id="PS50865">
    <property type="entry name" value="ZF_MYND_2"/>
    <property type="match status" value="1"/>
</dbReference>
<keyword evidence="2 4" id="KW-0863">Zinc-finger</keyword>
<dbReference type="SUPFAM" id="SSF144232">
    <property type="entry name" value="HIT/MYND zinc finger-like"/>
    <property type="match status" value="1"/>
</dbReference>
<protein>
    <recommendedName>
        <fullName evidence="6">MYND-type domain-containing protein</fullName>
    </recommendedName>
</protein>
<proteinExistence type="predicted"/>
<organism evidence="7 8">
    <name type="scientific">Paramarasmius palmivorus</name>
    <dbReference type="NCBI Taxonomy" id="297713"/>
    <lineage>
        <taxon>Eukaryota</taxon>
        <taxon>Fungi</taxon>
        <taxon>Dikarya</taxon>
        <taxon>Basidiomycota</taxon>
        <taxon>Agaricomycotina</taxon>
        <taxon>Agaricomycetes</taxon>
        <taxon>Agaricomycetidae</taxon>
        <taxon>Agaricales</taxon>
        <taxon>Marasmiineae</taxon>
        <taxon>Marasmiaceae</taxon>
        <taxon>Paramarasmius</taxon>
    </lineage>
</organism>
<dbReference type="InterPro" id="IPR002893">
    <property type="entry name" value="Znf_MYND"/>
</dbReference>
<feature type="region of interest" description="Disordered" evidence="5">
    <location>
        <begin position="449"/>
        <end position="469"/>
    </location>
</feature>
<gene>
    <name evidence="7" type="ORF">VNI00_013392</name>
</gene>
<evidence type="ECO:0000313" key="8">
    <source>
        <dbReference type="Proteomes" id="UP001383192"/>
    </source>
</evidence>
<keyword evidence="8" id="KW-1185">Reference proteome</keyword>
<keyword evidence="3" id="KW-0862">Zinc</keyword>
<dbReference type="Proteomes" id="UP001383192">
    <property type="component" value="Unassembled WGS sequence"/>
</dbReference>
<evidence type="ECO:0000259" key="6">
    <source>
        <dbReference type="PROSITE" id="PS50865"/>
    </source>
</evidence>
<evidence type="ECO:0000256" key="3">
    <source>
        <dbReference type="ARBA" id="ARBA00022833"/>
    </source>
</evidence>
<sequence length="670" mass="75910">MAATSDPKTLKHVRDMLDIPVPSDKDPQCVVGSRCIQAVKALEVYAVYLLPCYYGHHRQVTVFPGMNEAETWVIMWKWFLVLEGWSPSFGGISTAPLVMQTATWYNRVIHSIFDLAFVLVHHHAKSPLTKLLSQSKSFLRFCVRVLFGALTVDDTVLCPVVSVLVHSFWSTEVYDTASLPQLIRSIVEDTPAVDFALVALKRFSRLTTGRNILSRTLELHAVGVALVQLYPLNKGKLLMSDAPRWFARCVSSLMRALRCETAEGKTVSSQLDTESIAKLSILCFRFLRIVAARGGSSGWILDALNQGLFEAISSIRFFLEVEVRRSKLSPVWTHRQDMIEECDALLNSFTPHLLTPSVLRVIRCGVRCSFHRDFAVLPSWKKWLQVVSVVFGVHSAYKKSTYRYDSVRRCANPECPRRIMMAPLSDEKLYDLKEELAAVREEHTERGVCTDSRDDVAAPPKAVSAEEKETGVNRTRGAAFYPSKEDPVAGDIVEVCDGENCGEEDDDLSDDESEDGRCMKCYGCVQTSYCTRYCQKVDWKRHRLKCKDIQQQRGVGLHKNLYCDKGFIRYYVQYLLARREPQLAKLRSSIPEKHFIVFNFGSVLDVLCIMPSEELPRGVLQLRPQTPKGCVDEDLVVVLCEKQSLVLWMWHGPLRLADDLCAPYEVDSDE</sequence>
<name>A0AAW0C2G1_9AGAR</name>
<dbReference type="GO" id="GO:0008270">
    <property type="term" value="F:zinc ion binding"/>
    <property type="evidence" value="ECO:0007669"/>
    <property type="project" value="UniProtKB-KW"/>
</dbReference>
<accession>A0AAW0C2G1</accession>
<evidence type="ECO:0000256" key="1">
    <source>
        <dbReference type="ARBA" id="ARBA00022723"/>
    </source>
</evidence>
<dbReference type="AlphaFoldDB" id="A0AAW0C2G1"/>
<dbReference type="EMBL" id="JAYKXP010000067">
    <property type="protein sequence ID" value="KAK7032218.1"/>
    <property type="molecule type" value="Genomic_DNA"/>
</dbReference>
<evidence type="ECO:0000256" key="4">
    <source>
        <dbReference type="PROSITE-ProRule" id="PRU00134"/>
    </source>
</evidence>
<evidence type="ECO:0000256" key="5">
    <source>
        <dbReference type="SAM" id="MobiDB-lite"/>
    </source>
</evidence>
<reference evidence="7 8" key="1">
    <citation type="submission" date="2024-01" db="EMBL/GenBank/DDBJ databases">
        <title>A draft genome for a cacao thread blight-causing isolate of Paramarasmius palmivorus.</title>
        <authorList>
            <person name="Baruah I.K."/>
            <person name="Bukari Y."/>
            <person name="Amoako-Attah I."/>
            <person name="Meinhardt L.W."/>
            <person name="Bailey B.A."/>
            <person name="Cohen S.P."/>
        </authorList>
    </citation>
    <scope>NUCLEOTIDE SEQUENCE [LARGE SCALE GENOMIC DNA]</scope>
    <source>
        <strain evidence="7 8">GH-12</strain>
    </source>
</reference>
<keyword evidence="1" id="KW-0479">Metal-binding</keyword>
<dbReference type="Gene3D" id="6.10.140.2220">
    <property type="match status" value="1"/>
</dbReference>
<feature type="domain" description="MYND-type" evidence="6">
    <location>
        <begin position="498"/>
        <end position="546"/>
    </location>
</feature>